<protein>
    <submittedName>
        <fullName evidence="1">Uncharacterized protein</fullName>
    </submittedName>
</protein>
<dbReference type="KEGG" id="lst:LSS_00450"/>
<evidence type="ECO:0000313" key="1">
    <source>
        <dbReference type="EMBL" id="EKT88776.1"/>
    </source>
</evidence>
<organism evidence="1 2">
    <name type="scientific">Leptospira santarosai serovar Shermani str. LT 821</name>
    <dbReference type="NCBI Taxonomy" id="758847"/>
    <lineage>
        <taxon>Bacteria</taxon>
        <taxon>Pseudomonadati</taxon>
        <taxon>Spirochaetota</taxon>
        <taxon>Spirochaetia</taxon>
        <taxon>Leptospirales</taxon>
        <taxon>Leptospiraceae</taxon>
        <taxon>Leptospira</taxon>
    </lineage>
</organism>
<dbReference type="EMBL" id="CP006694">
    <property type="protein sequence ID" value="EKT88776.1"/>
    <property type="molecule type" value="Genomic_DNA"/>
</dbReference>
<reference evidence="1 2" key="1">
    <citation type="journal article" date="2012" name="Gene">
        <title>Sequence of Leptospira santarosai serovar Shermani genome and prediction of virulence-associated genes.</title>
        <authorList>
            <person name="Chou L.F."/>
            <person name="Chen Y.T."/>
            <person name="Lu C.W."/>
            <person name="Ko Y.C."/>
            <person name="Tang C.Y."/>
            <person name="Pan M.J."/>
            <person name="Tian Y.C."/>
            <person name="Chiu C.H."/>
            <person name="Hung C.C."/>
            <person name="Yang C.W."/>
        </authorList>
    </citation>
    <scope>NUCLEOTIDE SEQUENCE [LARGE SCALE GENOMIC DNA]</scope>
    <source>
        <strain evidence="1">LT 821</strain>
    </source>
</reference>
<dbReference type="AlphaFoldDB" id="K8Y753"/>
<proteinExistence type="predicted"/>
<dbReference type="STRING" id="758847.LSS_00450"/>
<sequence>MRPGGIGSSFQKILCFNSETNLDRILKNIESEPSISSLTVFEMNEKELKNLKNRIPMILSSESKTILKEKLNLKFQKEKDPSIFKGVVATRYDKRL</sequence>
<dbReference type="Proteomes" id="UP000035800">
    <property type="component" value="Chromosome I"/>
</dbReference>
<reference evidence="1 2" key="2">
    <citation type="journal article" date="2014" name="Emerg. Microbes Infect.">
        <title>Potential impact on kidney infection: a whole-genome analysis of Leptospira santarosai serovar Shermani.</title>
        <authorList>
            <person name="Chou L.F."/>
            <person name="Chen T.W."/>
            <person name="Ko Y.C."/>
            <person name="Pan M.J."/>
            <person name="Tian Y.C."/>
            <person name="Chiu C.H."/>
            <person name="Tang P."/>
            <person name="Hung C.C."/>
            <person name="Yang C.W."/>
        </authorList>
    </citation>
    <scope>NUCLEOTIDE SEQUENCE</scope>
    <source>
        <strain evidence="1 2">LT 821</strain>
    </source>
</reference>
<dbReference type="PATRIC" id="fig|758847.3.peg.96"/>
<gene>
    <name evidence="1" type="ORF">LSS_00450</name>
</gene>
<evidence type="ECO:0000313" key="2">
    <source>
        <dbReference type="Proteomes" id="UP000035800"/>
    </source>
</evidence>
<accession>K8Y753</accession>
<name>K8Y753_9LEPT</name>